<dbReference type="GO" id="GO:0003964">
    <property type="term" value="F:RNA-directed DNA polymerase activity"/>
    <property type="evidence" value="ECO:0007669"/>
    <property type="project" value="UniProtKB-KW"/>
</dbReference>
<evidence type="ECO:0000256" key="5">
    <source>
        <dbReference type="SAM" id="MobiDB-lite"/>
    </source>
</evidence>
<dbReference type="Pfam" id="PF09004">
    <property type="entry name" value="ALKBH8_N"/>
    <property type="match status" value="1"/>
</dbReference>
<reference evidence="8" key="1">
    <citation type="submission" date="2020-04" db="EMBL/GenBank/DDBJ databases">
        <authorList>
            <person name="Alioto T."/>
            <person name="Alioto T."/>
            <person name="Gomez Garrido J."/>
        </authorList>
    </citation>
    <scope>NUCLEOTIDE SEQUENCE</scope>
    <source>
        <strain evidence="8">A484AB</strain>
    </source>
</reference>
<comment type="caution">
    <text evidence="8">The sequence shown here is derived from an EMBL/GenBank/DDBJ whole genome shotgun (WGS) entry which is preliminary data.</text>
</comment>
<dbReference type="GO" id="GO:0005509">
    <property type="term" value="F:calcium ion binding"/>
    <property type="evidence" value="ECO:0007669"/>
    <property type="project" value="InterPro"/>
</dbReference>
<evidence type="ECO:0000313" key="9">
    <source>
        <dbReference type="Proteomes" id="UP001152795"/>
    </source>
</evidence>
<evidence type="ECO:0000256" key="1">
    <source>
        <dbReference type="ARBA" id="ARBA00022441"/>
    </source>
</evidence>
<organism evidence="8 9">
    <name type="scientific">Paramuricea clavata</name>
    <name type="common">Red gorgonian</name>
    <name type="synonym">Violescent sea-whip</name>
    <dbReference type="NCBI Taxonomy" id="317549"/>
    <lineage>
        <taxon>Eukaryota</taxon>
        <taxon>Metazoa</taxon>
        <taxon>Cnidaria</taxon>
        <taxon>Anthozoa</taxon>
        <taxon>Octocorallia</taxon>
        <taxon>Malacalcyonacea</taxon>
        <taxon>Plexauridae</taxon>
        <taxon>Paramuricea</taxon>
    </lineage>
</organism>
<accession>A0A6S7GCL7</accession>
<feature type="domain" description="C3H1-type" evidence="6">
    <location>
        <begin position="360"/>
        <end position="388"/>
    </location>
</feature>
<dbReference type="Gene3D" id="1.10.238.10">
    <property type="entry name" value="EF-hand"/>
    <property type="match status" value="1"/>
</dbReference>
<sequence length="2130" mass="239386">MAENAVSQALKKIEIFVEGFLSSPNGVSYGLVEYLVADEGKLKWLGSLEDLKLFIESSRRMDGRWSSPGGNAKKFTLKSVEPDQQFGFVWYCRKQNTIVFQGDPKSVEAAKSKLISIANKHVNKETTSIAVSEQLFDQADLQVRGVDCDGPDRREQDLNVTLVVNEESQTEYTSSLINGSSTQSAYNQYDSLQSNIKSLQSTQKSLKNIIKTQDETINSLQQEIFVFKSKLLSLETLLFNVNPQLNASLDLDSQIQCTAKVNPQGSNNDVGKSNCEILLPTHSNNNQSTNENCMTNCSSPKSYFSINANDPSPLVSDVVPVLPASNADLMPKSSLGVEVNVPVPNVSDANLPPTNEMQVPKNETPCPFILRRGWCLKGEQCDFSHRNMVNNDQARQHSNDKKGSIFCPFLRNKGYCLKESRCDFSHVEPYSKSRPTKYSDFDAPTRNKITESRVCSNTSPPLSPVFSVSTAVPSTKINVSTTTNDDPSSSPSVFTSPTRQNERAVSPKLPSAPTRHNEQAVSPKLPSEAMVTPTLANTPTISTSYVARDNNFPLPTLLVANVRSIINKIDELELVAQINQVEVICITESWLNTSVVDSMISLSNFIQFRNDRTYSCGGGVSIYIKEEIYCRRLEHFEDSAIESLWLLLRPKRLPRSISALLIAVIYHTTSSGANENFELYNHIQRNVESFLSLHPDGLVFVTGDFNPVSTLFDEKRLKRLSGLTQIINVPTRHNAILDWCLTNAKKVVFDVSQLPPIGSSDHNAILIKPHKDRLENSCNKRVCKRDLRDSSIRHFGQTITSTDWTEIFEIPDPNMKYRRFNEVVSAMMDSFFPNKPTSVRESDKPWMTSSLKFSISKRQKSLHKYGRNSQAYRFWRNRVQRDVKVARRKYYANSVQKLKSANPSRWWKEVKSIGGLSSRESWVHQLLSEVNPTCEDLAESYNGYLVGLTSHFKPLLECTDDQETEVPNHLLVNIGQVYSVLRRLKTTKSPGPDGIPNRILKTFAFEFAPIIMDIYNTSVLQGVFPDQLKRSIVVPIPKVSPPQTIEDDLRPISLTAQVSKVMEGFMLQSLMSEVGLKLDPKQFALPGKSTTQALVYLLHLIHAALDQGHCSVRIFFADFKKGFDLVDHNVIIDELLKLQDWNGRIKFVDDATALEIVPRCSPSLLPILVNDVSQYASSRGMKLNSKKCKEMTISFLQYHLPLDNAIYIDGSPVQSVSSFKLLGVLLREDLSWCDHVDYVIKKANSRLYALRKLKKAGLSDKDLVTIYSSFIRSRIEYASPAWSTLTQGQSDLIESIQRRALRILLPEMSYQDALNYTGLKKVNLNYFPLEGVLAERLFATFDKDKNNVIDFEEFLGGLALCLAGTVDEKFQLVFDLLYNIDAIQCHGDGISEEELAIVLKSTLMAAKAIVEPIKNSRLDDDVVKELFDVDEHVKKVVHDAFEQCDTSQTGKLSPEEFRSWAERHSYILDIIFGHKSFSDKQKISENITVAAMKAAEINTVRCQTQTWIDANPPENQTDNYRGYSKATYLWSPVFPVMLKAPKARNEHTTCVYQGVLYVLGGRGACSPFKDFWKYDLALNNWSELPNVGERPSHIFGHTAVLHMGCMYIYGGEFESCETFVWKYTFDCNEWEKISFSVLPDKKVPINRRYHSAVVYRNKMYVFGGLIEIRGSTDELWSFDLEEYTWEALYQLKTTLPGKRYEHSAVVYNRAMWIAGGLEVFTPRNDVWKWEFEKGAWFKIKSKGGPFPIRGHRAVRCGNGMLVYGGSTNGEHQNRMWRLEFESQSWSLVSPHGGVSPPARSAAAVVILSAFSLPLLPPQMVNTTQTSTTSSNTNTSALVDELRPHSSPGMNSNQTTTPSNERKPRHCSVSTDSLYQPAAVTCTDKRSSAGSIDNFGENFISFTNASYCSSSEWQVGKSDIYPLHKSVPCRSLSLESCEEESSQNEEVARVSEQEIRDERPEERTTTGRNVDFSQPKEGLCIFVIGGKYCGSHDCFAKGVDIWRCDITKRRKPKMKIRKIKVQTAGTVVPSPVDKTENSFITFNEPTNKTSDCPSSSSSKSLPAHKASGTFTPVNVTDSPSSNSRKSFATACRHDVLRTSDRRTKNENPGESHYGDLVIIDLGNSTEPLDHD</sequence>
<dbReference type="InterPro" id="IPR015915">
    <property type="entry name" value="Kelch-typ_b-propeller"/>
</dbReference>
<dbReference type="PANTHER" id="PTHR47510">
    <property type="entry name" value="REVERSE TRANSCRIPTASE DOMAIN-CONTAINING PROTEIN"/>
    <property type="match status" value="1"/>
</dbReference>
<dbReference type="InterPro" id="IPR036691">
    <property type="entry name" value="Endo/exonu/phosph_ase_sf"/>
</dbReference>
<evidence type="ECO:0000259" key="7">
    <source>
        <dbReference type="PROSITE" id="PS50222"/>
    </source>
</evidence>
<feature type="zinc finger region" description="C3H1-type" evidence="3">
    <location>
        <begin position="401"/>
        <end position="429"/>
    </location>
</feature>
<feature type="domain" description="EF-hand" evidence="7">
    <location>
        <begin position="1329"/>
        <end position="1364"/>
    </location>
</feature>
<gene>
    <name evidence="8" type="ORF">PACLA_8A084021</name>
</gene>
<dbReference type="SMART" id="SM00054">
    <property type="entry name" value="EFh"/>
    <property type="match status" value="2"/>
</dbReference>
<evidence type="ECO:0000256" key="4">
    <source>
        <dbReference type="SAM" id="Coils"/>
    </source>
</evidence>
<dbReference type="InterPro" id="IPR000571">
    <property type="entry name" value="Znf_CCCH"/>
</dbReference>
<feature type="compositionally biased region" description="Polar residues" evidence="5">
    <location>
        <begin position="2041"/>
        <end position="2052"/>
    </location>
</feature>
<feature type="region of interest" description="Disordered" evidence="5">
    <location>
        <begin position="1839"/>
        <end position="1869"/>
    </location>
</feature>
<dbReference type="EMBL" id="CACRXK020000913">
    <property type="protein sequence ID" value="CAB3985736.1"/>
    <property type="molecule type" value="Genomic_DNA"/>
</dbReference>
<dbReference type="Gene3D" id="2.120.10.80">
    <property type="entry name" value="Kelch-type beta propeller"/>
    <property type="match status" value="2"/>
</dbReference>
<dbReference type="EMBL" id="CACRXK020000913">
    <property type="protein sequence ID" value="CAB3985737.1"/>
    <property type="molecule type" value="Genomic_DNA"/>
</dbReference>
<evidence type="ECO:0000256" key="2">
    <source>
        <dbReference type="ARBA" id="ARBA00022837"/>
    </source>
</evidence>
<dbReference type="InterPro" id="IPR018247">
    <property type="entry name" value="EF_Hand_1_Ca_BS"/>
</dbReference>
<keyword evidence="4" id="KW-0175">Coiled coil</keyword>
<dbReference type="PROSITE" id="PS50222">
    <property type="entry name" value="EF_HAND_2"/>
    <property type="match status" value="2"/>
</dbReference>
<keyword evidence="3" id="KW-0863">Zinc-finger</keyword>
<dbReference type="Proteomes" id="UP001152795">
    <property type="component" value="Unassembled WGS sequence"/>
</dbReference>
<feature type="region of interest" description="Disordered" evidence="5">
    <location>
        <begin position="2041"/>
        <end position="2088"/>
    </location>
</feature>
<keyword evidence="1" id="KW-0880">Kelch repeat</keyword>
<dbReference type="PANTHER" id="PTHR47510:SF3">
    <property type="entry name" value="ENDO_EXONUCLEASE_PHOSPHATASE DOMAIN-CONTAINING PROTEIN"/>
    <property type="match status" value="1"/>
</dbReference>
<feature type="compositionally biased region" description="Low complexity" evidence="5">
    <location>
        <begin position="478"/>
        <end position="492"/>
    </location>
</feature>
<evidence type="ECO:0000259" key="6">
    <source>
        <dbReference type="PROSITE" id="PS50103"/>
    </source>
</evidence>
<feature type="coiled-coil region" evidence="4">
    <location>
        <begin position="189"/>
        <end position="223"/>
    </location>
</feature>
<dbReference type="InterPro" id="IPR005135">
    <property type="entry name" value="Endo/exonuclease/phosphatase"/>
</dbReference>
<dbReference type="SUPFAM" id="SSF56672">
    <property type="entry name" value="DNA/RNA polymerases"/>
    <property type="match status" value="1"/>
</dbReference>
<dbReference type="InterPro" id="IPR006652">
    <property type="entry name" value="Kelch_1"/>
</dbReference>
<feature type="compositionally biased region" description="Polar residues" evidence="5">
    <location>
        <begin position="1847"/>
        <end position="1858"/>
    </location>
</feature>
<dbReference type="GO" id="GO:0016706">
    <property type="term" value="F:2-oxoglutarate-dependent dioxygenase activity"/>
    <property type="evidence" value="ECO:0007669"/>
    <property type="project" value="InterPro"/>
</dbReference>
<dbReference type="SUPFAM" id="SSF47473">
    <property type="entry name" value="EF-hand"/>
    <property type="match status" value="1"/>
</dbReference>
<dbReference type="Pfam" id="PF03372">
    <property type="entry name" value="Exo_endo_phos"/>
    <property type="match status" value="1"/>
</dbReference>
<dbReference type="CDD" id="cd01650">
    <property type="entry name" value="RT_nLTR_like"/>
    <property type="match status" value="1"/>
</dbReference>
<dbReference type="SUPFAM" id="SSF50965">
    <property type="entry name" value="Galactose oxidase, central domain"/>
    <property type="match status" value="1"/>
</dbReference>
<dbReference type="SUPFAM" id="SSF117281">
    <property type="entry name" value="Kelch motif"/>
    <property type="match status" value="1"/>
</dbReference>
<keyword evidence="9" id="KW-1185">Reference proteome</keyword>
<name>A0A6S7GCL7_PARCT</name>
<proteinExistence type="predicted"/>
<dbReference type="InterPro" id="IPR011992">
    <property type="entry name" value="EF-hand-dom_pair"/>
</dbReference>
<dbReference type="Gene3D" id="4.10.1000.10">
    <property type="entry name" value="Zinc finger, CCCH-type"/>
    <property type="match status" value="1"/>
</dbReference>
<keyword evidence="2" id="KW-0106">Calcium</keyword>
<dbReference type="SMART" id="SM00356">
    <property type="entry name" value="ZnF_C3H1"/>
    <property type="match status" value="2"/>
</dbReference>
<dbReference type="PROSITE" id="PS50103">
    <property type="entry name" value="ZF_C3H1"/>
    <property type="match status" value="2"/>
</dbReference>
<evidence type="ECO:0000256" key="3">
    <source>
        <dbReference type="PROSITE-ProRule" id="PRU00723"/>
    </source>
</evidence>
<dbReference type="InterPro" id="IPR011043">
    <property type="entry name" value="Gal_Oxase/kelch_b-propeller"/>
</dbReference>
<dbReference type="SMART" id="SM00612">
    <property type="entry name" value="Kelch"/>
    <property type="match status" value="3"/>
</dbReference>
<keyword evidence="8" id="KW-0695">RNA-directed DNA polymerase</keyword>
<feature type="compositionally biased region" description="Polar residues" evidence="5">
    <location>
        <begin position="2067"/>
        <end position="2085"/>
    </location>
</feature>
<dbReference type="Pfam" id="PF01344">
    <property type="entry name" value="Kelch_1"/>
    <property type="match status" value="1"/>
</dbReference>
<dbReference type="SUPFAM" id="SSF56219">
    <property type="entry name" value="DNase I-like"/>
    <property type="match status" value="1"/>
</dbReference>
<keyword evidence="3" id="KW-0862">Zinc</keyword>
<dbReference type="InterPro" id="IPR002048">
    <property type="entry name" value="EF_hand_dom"/>
</dbReference>
<dbReference type="GO" id="GO:0008270">
    <property type="term" value="F:zinc ion binding"/>
    <property type="evidence" value="ECO:0007669"/>
    <property type="project" value="UniProtKB-KW"/>
</dbReference>
<keyword evidence="3" id="KW-0479">Metal-binding</keyword>
<feature type="zinc finger region" description="C3H1-type" evidence="3">
    <location>
        <begin position="360"/>
        <end position="388"/>
    </location>
</feature>
<feature type="region of interest" description="Disordered" evidence="5">
    <location>
        <begin position="477"/>
        <end position="524"/>
    </location>
</feature>
<dbReference type="InterPro" id="IPR015095">
    <property type="entry name" value="AlkB_hom8_N"/>
</dbReference>
<dbReference type="Gene3D" id="3.60.10.10">
    <property type="entry name" value="Endonuclease/exonuclease/phosphatase"/>
    <property type="match status" value="1"/>
</dbReference>
<dbReference type="Pfam" id="PF24681">
    <property type="entry name" value="Kelch_KLHDC2_KLHL20_DRC7"/>
    <property type="match status" value="1"/>
</dbReference>
<feature type="domain" description="C3H1-type" evidence="6">
    <location>
        <begin position="401"/>
        <end position="429"/>
    </location>
</feature>
<keyword evidence="8" id="KW-0548">Nucleotidyltransferase</keyword>
<feature type="compositionally biased region" description="Basic and acidic residues" evidence="5">
    <location>
        <begin position="1945"/>
        <end position="1964"/>
    </location>
</feature>
<dbReference type="PROSITE" id="PS00018">
    <property type="entry name" value="EF_HAND_1"/>
    <property type="match status" value="2"/>
</dbReference>
<dbReference type="GO" id="GO:0008168">
    <property type="term" value="F:methyltransferase activity"/>
    <property type="evidence" value="ECO:0007669"/>
    <property type="project" value="InterPro"/>
</dbReference>
<feature type="region of interest" description="Disordered" evidence="5">
    <location>
        <begin position="1939"/>
        <end position="1969"/>
    </location>
</feature>
<keyword evidence="8" id="KW-0808">Transferase</keyword>
<evidence type="ECO:0000313" key="8">
    <source>
        <dbReference type="EMBL" id="CAB3985737.1"/>
    </source>
</evidence>
<protein>
    <submittedName>
        <fullName evidence="8">RNA-directed DNA polymerase from mobile element jockey-like</fullName>
    </submittedName>
</protein>
<feature type="domain" description="EF-hand" evidence="7">
    <location>
        <begin position="1432"/>
        <end position="1467"/>
    </location>
</feature>
<dbReference type="InterPro" id="IPR043502">
    <property type="entry name" value="DNA/RNA_pol_sf"/>
</dbReference>
<dbReference type="OrthoDB" id="432528at2759"/>